<dbReference type="GO" id="GO:0016787">
    <property type="term" value="F:hydrolase activity"/>
    <property type="evidence" value="ECO:0007669"/>
    <property type="project" value="UniProtKB-KW"/>
</dbReference>
<dbReference type="GO" id="GO:0004519">
    <property type="term" value="F:endonuclease activity"/>
    <property type="evidence" value="ECO:0007669"/>
    <property type="project" value="UniProtKB-KW"/>
</dbReference>
<dbReference type="Gene3D" id="3.40.960.10">
    <property type="entry name" value="VSR Endonuclease"/>
    <property type="match status" value="1"/>
</dbReference>
<dbReference type="InterPro" id="IPR007569">
    <property type="entry name" value="DUF559"/>
</dbReference>
<evidence type="ECO:0000256" key="6">
    <source>
        <dbReference type="SAM" id="MobiDB-lite"/>
    </source>
</evidence>
<protein>
    <recommendedName>
        <fullName evidence="7">Nuclease associated modular domain-containing protein</fullName>
    </recommendedName>
</protein>
<dbReference type="SMART" id="SM00496">
    <property type="entry name" value="IENR2"/>
    <property type="match status" value="2"/>
</dbReference>
<gene>
    <name evidence="8" type="ORF">LCGC14_1005780</name>
</gene>
<name>A0A0F9N6B0_9ZZZZ</name>
<dbReference type="GO" id="GO:0006298">
    <property type="term" value="P:mismatch repair"/>
    <property type="evidence" value="ECO:0007669"/>
    <property type="project" value="InterPro"/>
</dbReference>
<evidence type="ECO:0000313" key="8">
    <source>
        <dbReference type="EMBL" id="KKN13484.1"/>
    </source>
</evidence>
<evidence type="ECO:0000256" key="3">
    <source>
        <dbReference type="ARBA" id="ARBA00022763"/>
    </source>
</evidence>
<dbReference type="SUPFAM" id="SSF52980">
    <property type="entry name" value="Restriction endonuclease-like"/>
    <property type="match status" value="1"/>
</dbReference>
<feature type="domain" description="Nuclease associated modular" evidence="7">
    <location>
        <begin position="52"/>
        <end position="68"/>
    </location>
</feature>
<dbReference type="InterPro" id="IPR011335">
    <property type="entry name" value="Restrct_endonuc-II-like"/>
</dbReference>
<proteinExistence type="predicted"/>
<comment type="caution">
    <text evidence="8">The sequence shown here is derived from an EMBL/GenBank/DDBJ whole genome shotgun (WGS) entry which is preliminary data.</text>
</comment>
<dbReference type="InterPro" id="IPR004603">
    <property type="entry name" value="DNA_mismatch_endonuc_vsr"/>
</dbReference>
<dbReference type="EMBL" id="LAZR01003917">
    <property type="protein sequence ID" value="KKN13484.1"/>
    <property type="molecule type" value="Genomic_DNA"/>
</dbReference>
<dbReference type="GO" id="GO:0003677">
    <property type="term" value="F:DNA binding"/>
    <property type="evidence" value="ECO:0007669"/>
    <property type="project" value="InterPro"/>
</dbReference>
<dbReference type="Pfam" id="PF04480">
    <property type="entry name" value="DUF559"/>
    <property type="match status" value="1"/>
</dbReference>
<keyword evidence="2" id="KW-0255">Endonuclease</keyword>
<feature type="compositionally biased region" description="Basic residues" evidence="6">
    <location>
        <begin position="81"/>
        <end position="90"/>
    </location>
</feature>
<accession>A0A0F9N6B0</accession>
<keyword evidence="5" id="KW-0234">DNA repair</keyword>
<evidence type="ECO:0000256" key="1">
    <source>
        <dbReference type="ARBA" id="ARBA00022722"/>
    </source>
</evidence>
<dbReference type="Pfam" id="PF07460">
    <property type="entry name" value="NUMOD3"/>
    <property type="match status" value="2"/>
</dbReference>
<feature type="region of interest" description="Disordered" evidence="6">
    <location>
        <begin position="73"/>
        <end position="94"/>
    </location>
</feature>
<sequence>MAEKKAKTKLCECGCRNTFVEDNGNGYKRRFVNGHQSFGKNNPMYGTISPMKGKKYTQEQRKKLSISRLKYYGEGNSNPMKGRRHSKETKRKMSESWYKSEKSFGFKNTKPERFLQSVLSVNGVKYESQKNIYGRPDIFIEPNVYVFVDGCFHHGCKKCSTEKQLNHYIPQRKIKRDMIVNKKLEKQGYKIIRFWEHDINNNLNKCLEVIRNG</sequence>
<feature type="domain" description="Nuclease associated modular" evidence="7">
    <location>
        <begin position="81"/>
        <end position="97"/>
    </location>
</feature>
<evidence type="ECO:0000256" key="5">
    <source>
        <dbReference type="ARBA" id="ARBA00023204"/>
    </source>
</evidence>
<evidence type="ECO:0000259" key="7">
    <source>
        <dbReference type="SMART" id="SM00496"/>
    </source>
</evidence>
<organism evidence="8">
    <name type="scientific">marine sediment metagenome</name>
    <dbReference type="NCBI Taxonomy" id="412755"/>
    <lineage>
        <taxon>unclassified sequences</taxon>
        <taxon>metagenomes</taxon>
        <taxon>ecological metagenomes</taxon>
    </lineage>
</organism>
<keyword evidence="1" id="KW-0540">Nuclease</keyword>
<keyword evidence="4" id="KW-0378">Hydrolase</keyword>
<evidence type="ECO:0000256" key="2">
    <source>
        <dbReference type="ARBA" id="ARBA00022759"/>
    </source>
</evidence>
<keyword evidence="3" id="KW-0227">DNA damage</keyword>
<evidence type="ECO:0000256" key="4">
    <source>
        <dbReference type="ARBA" id="ARBA00022801"/>
    </source>
</evidence>
<dbReference type="InterPro" id="IPR003611">
    <property type="entry name" value="NUMOD3"/>
</dbReference>
<dbReference type="AlphaFoldDB" id="A0A0F9N6B0"/>
<dbReference type="Pfam" id="PF03852">
    <property type="entry name" value="Vsr"/>
    <property type="match status" value="1"/>
</dbReference>
<reference evidence="8" key="1">
    <citation type="journal article" date="2015" name="Nature">
        <title>Complex archaea that bridge the gap between prokaryotes and eukaryotes.</title>
        <authorList>
            <person name="Spang A."/>
            <person name="Saw J.H."/>
            <person name="Jorgensen S.L."/>
            <person name="Zaremba-Niedzwiedzka K."/>
            <person name="Martijn J."/>
            <person name="Lind A.E."/>
            <person name="van Eijk R."/>
            <person name="Schleper C."/>
            <person name="Guy L."/>
            <person name="Ettema T.J."/>
        </authorList>
    </citation>
    <scope>NUCLEOTIDE SEQUENCE</scope>
</reference>